<proteinExistence type="predicted"/>
<accession>A0A3N0ZAP0</accession>
<dbReference type="Proteomes" id="UP000281406">
    <property type="component" value="Unassembled WGS sequence"/>
</dbReference>
<evidence type="ECO:0000313" key="2">
    <source>
        <dbReference type="Proteomes" id="UP000281406"/>
    </source>
</evidence>
<organism evidence="1 2">
    <name type="scientific">Anabarilius grahami</name>
    <name type="common">Kanglang fish</name>
    <name type="synonym">Barilius grahami</name>
    <dbReference type="NCBI Taxonomy" id="495550"/>
    <lineage>
        <taxon>Eukaryota</taxon>
        <taxon>Metazoa</taxon>
        <taxon>Chordata</taxon>
        <taxon>Craniata</taxon>
        <taxon>Vertebrata</taxon>
        <taxon>Euteleostomi</taxon>
        <taxon>Actinopterygii</taxon>
        <taxon>Neopterygii</taxon>
        <taxon>Teleostei</taxon>
        <taxon>Ostariophysi</taxon>
        <taxon>Cypriniformes</taxon>
        <taxon>Xenocyprididae</taxon>
        <taxon>Xenocypridinae</taxon>
        <taxon>Xenocypridinae incertae sedis</taxon>
        <taxon>Anabarilius</taxon>
    </lineage>
</organism>
<comment type="caution">
    <text evidence="1">The sequence shown here is derived from an EMBL/GenBank/DDBJ whole genome shotgun (WGS) entry which is preliminary data.</text>
</comment>
<dbReference type="EMBL" id="RJVU01000976">
    <property type="protein sequence ID" value="ROL55382.1"/>
    <property type="molecule type" value="Genomic_DNA"/>
</dbReference>
<name>A0A3N0ZAP0_ANAGA</name>
<reference evidence="1 2" key="1">
    <citation type="submission" date="2018-10" db="EMBL/GenBank/DDBJ databases">
        <title>Genome assembly for a Yunnan-Guizhou Plateau 3E fish, Anabarilius grahami (Regan), and its evolutionary and genetic applications.</title>
        <authorList>
            <person name="Jiang W."/>
        </authorList>
    </citation>
    <scope>NUCLEOTIDE SEQUENCE [LARGE SCALE GENOMIC DNA]</scope>
    <source>
        <strain evidence="1">AG-KIZ</strain>
        <tissue evidence="1">Muscle</tissue>
    </source>
</reference>
<dbReference type="AlphaFoldDB" id="A0A3N0ZAP0"/>
<protein>
    <submittedName>
        <fullName evidence="1">Uncharacterized protein</fullName>
    </submittedName>
</protein>
<evidence type="ECO:0000313" key="1">
    <source>
        <dbReference type="EMBL" id="ROL55382.1"/>
    </source>
</evidence>
<sequence>MQTPRECHYKKQKVSDFTGASQYPSSFPRSSVLNPMTRKPIELSHLEGHLNSLIAPRGGDDRGVRKLPEESRARIQRCILCGSLSRRET</sequence>
<keyword evidence="2" id="KW-1185">Reference proteome</keyword>
<gene>
    <name evidence="1" type="ORF">DPX16_4850</name>
</gene>